<evidence type="ECO:0000256" key="2">
    <source>
        <dbReference type="ARBA" id="ARBA00009127"/>
    </source>
</evidence>
<dbReference type="PANTHER" id="PTHR10009:SF18">
    <property type="entry name" value="PROTEIN YELLOW-LIKE PROTEIN"/>
    <property type="match status" value="1"/>
</dbReference>
<evidence type="ECO:0000256" key="1">
    <source>
        <dbReference type="ARBA" id="ARBA00004613"/>
    </source>
</evidence>
<comment type="similarity">
    <text evidence="2">Belongs to the major royal jelly protein family.</text>
</comment>
<feature type="signal peptide" evidence="5">
    <location>
        <begin position="1"/>
        <end position="26"/>
    </location>
</feature>
<organism evidence="6 7">
    <name type="scientific">Atta colombica</name>
    <dbReference type="NCBI Taxonomy" id="520822"/>
    <lineage>
        <taxon>Eukaryota</taxon>
        <taxon>Metazoa</taxon>
        <taxon>Ecdysozoa</taxon>
        <taxon>Arthropoda</taxon>
        <taxon>Hexapoda</taxon>
        <taxon>Insecta</taxon>
        <taxon>Pterygota</taxon>
        <taxon>Neoptera</taxon>
        <taxon>Endopterygota</taxon>
        <taxon>Hymenoptera</taxon>
        <taxon>Apocrita</taxon>
        <taxon>Aculeata</taxon>
        <taxon>Formicoidea</taxon>
        <taxon>Formicidae</taxon>
        <taxon>Myrmicinae</taxon>
        <taxon>Atta</taxon>
    </lineage>
</organism>
<dbReference type="Proteomes" id="UP000078540">
    <property type="component" value="Unassembled WGS sequence"/>
</dbReference>
<evidence type="ECO:0000313" key="6">
    <source>
        <dbReference type="EMBL" id="KYM75784.1"/>
    </source>
</evidence>
<dbReference type="AlphaFoldDB" id="A0A195AUY1"/>
<dbReference type="Gene3D" id="2.120.10.30">
    <property type="entry name" value="TolB, C-terminal domain"/>
    <property type="match status" value="1"/>
</dbReference>
<comment type="subcellular location">
    <subcellularLocation>
        <location evidence="1">Secreted</location>
    </subcellularLocation>
</comment>
<evidence type="ECO:0000256" key="5">
    <source>
        <dbReference type="SAM" id="SignalP"/>
    </source>
</evidence>
<dbReference type="PANTHER" id="PTHR10009">
    <property type="entry name" value="PROTEIN YELLOW-RELATED"/>
    <property type="match status" value="1"/>
</dbReference>
<sequence>MINSEKIRFILRVSALCLLLSHISHSWNLKSLNISDDVLIWRFAVWKNRAFLAIPRSTNEKQEEWKPTLVEVSWPEINLPLNVANAVISSKLFPKSRVSKQDYETLISVTGLDVDARGRLWVLDAPDGYDRWPRIIIYDLKRNDRLVSSTELTKVSVKHLKSLVIDPFEDQWGFRGYIADAGDETIIIYSSGNLHTFEENLYMALQNYSLFMSIAIRISGLCKWWKLRMLHGPEIPRVQFSDLAVSRMNSILYMTGHNSHDLFSINLERISTDKLLRISSRVLQNVTVTWLGKKLGSSVGLFTDLKDGLHYFMTSERASVRWNTKLPLNAQSHSVLVQNDDVPCITDYIMDSRRNVWGLVNSKCPGTTKKNTLSNSTLKSRTIKIQKYYFAMQ</sequence>
<reference evidence="6 7" key="1">
    <citation type="submission" date="2015-09" db="EMBL/GenBank/DDBJ databases">
        <title>Atta colombica WGS genome.</title>
        <authorList>
            <person name="Nygaard S."/>
            <person name="Hu H."/>
            <person name="Boomsma J."/>
            <person name="Zhang G."/>
        </authorList>
    </citation>
    <scope>NUCLEOTIDE SEQUENCE [LARGE SCALE GENOMIC DNA]</scope>
    <source>
        <strain evidence="6">Treedump-2</strain>
        <tissue evidence="6">Whole body</tissue>
    </source>
</reference>
<proteinExistence type="inferred from homology"/>
<keyword evidence="7" id="KW-1185">Reference proteome</keyword>
<evidence type="ECO:0000313" key="7">
    <source>
        <dbReference type="Proteomes" id="UP000078540"/>
    </source>
</evidence>
<dbReference type="InterPro" id="IPR017996">
    <property type="entry name" value="MRJP/yellow-related"/>
</dbReference>
<dbReference type="GO" id="GO:0005576">
    <property type="term" value="C:extracellular region"/>
    <property type="evidence" value="ECO:0007669"/>
    <property type="project" value="UniProtKB-SubCell"/>
</dbReference>
<dbReference type="Pfam" id="PF03022">
    <property type="entry name" value="MRJP"/>
    <property type="match status" value="1"/>
</dbReference>
<keyword evidence="4 5" id="KW-0732">Signal</keyword>
<feature type="chain" id="PRO_5008269145" evidence="5">
    <location>
        <begin position="27"/>
        <end position="393"/>
    </location>
</feature>
<dbReference type="InterPro" id="IPR011042">
    <property type="entry name" value="6-blade_b-propeller_TolB-like"/>
</dbReference>
<keyword evidence="3" id="KW-0964">Secreted</keyword>
<accession>A0A195AUY1</accession>
<dbReference type="EMBL" id="KQ976738">
    <property type="protein sequence ID" value="KYM75784.1"/>
    <property type="molecule type" value="Genomic_DNA"/>
</dbReference>
<evidence type="ECO:0000256" key="4">
    <source>
        <dbReference type="ARBA" id="ARBA00022729"/>
    </source>
</evidence>
<dbReference type="SUPFAM" id="SSF101898">
    <property type="entry name" value="NHL repeat"/>
    <property type="match status" value="1"/>
</dbReference>
<protein>
    <submittedName>
        <fullName evidence="6">Uncharacterized protein</fullName>
    </submittedName>
</protein>
<evidence type="ECO:0000256" key="3">
    <source>
        <dbReference type="ARBA" id="ARBA00022525"/>
    </source>
</evidence>
<gene>
    <name evidence="6" type="ORF">ALC53_13848</name>
</gene>
<name>A0A195AUY1_9HYME</name>